<dbReference type="Proteomes" id="UP000229111">
    <property type="component" value="Unassembled WGS sequence"/>
</dbReference>
<evidence type="ECO:0000259" key="4">
    <source>
        <dbReference type="Pfam" id="PF01420"/>
    </source>
</evidence>
<dbReference type="PANTHER" id="PTHR43140:SF1">
    <property type="entry name" value="TYPE I RESTRICTION ENZYME ECOKI SPECIFICITY SUBUNIT"/>
    <property type="match status" value="1"/>
</dbReference>
<dbReference type="SUPFAM" id="SSF116734">
    <property type="entry name" value="DNA methylase specificity domain"/>
    <property type="match status" value="2"/>
</dbReference>
<dbReference type="EMBL" id="PEKM01000003">
    <property type="protein sequence ID" value="PIK16803.1"/>
    <property type="molecule type" value="Genomic_DNA"/>
</dbReference>
<dbReference type="REBASE" id="304576">
    <property type="entry name" value="S2.Pin2833ORF10550P"/>
</dbReference>
<keyword evidence="2" id="KW-0680">Restriction system</keyword>
<dbReference type="Gene3D" id="3.90.220.20">
    <property type="entry name" value="DNA methylase specificity domains"/>
    <property type="match status" value="2"/>
</dbReference>
<gene>
    <name evidence="5" type="ORF">CTI16_11380</name>
    <name evidence="6" type="ORF">CTM59_10540</name>
</gene>
<feature type="domain" description="Type I restriction modification DNA specificity" evidence="4">
    <location>
        <begin position="304"/>
        <end position="450"/>
    </location>
</feature>
<comment type="similarity">
    <text evidence="1">Belongs to the type-I restriction system S methylase family.</text>
</comment>
<dbReference type="InterPro" id="IPR044946">
    <property type="entry name" value="Restrct_endonuc_typeI_TRD_sf"/>
</dbReference>
<evidence type="ECO:0000313" key="8">
    <source>
        <dbReference type="Proteomes" id="UP000231201"/>
    </source>
</evidence>
<reference evidence="5 7" key="1">
    <citation type="submission" date="2017-11" db="EMBL/GenBank/DDBJ databases">
        <title>Genome sequencing of Prevotella intermedia KCOM 1101.</title>
        <authorList>
            <person name="Kook J.-K."/>
            <person name="Park S.-N."/>
            <person name="Lim Y.K."/>
        </authorList>
    </citation>
    <scope>NUCLEOTIDE SEQUENCE [LARGE SCALE GENOMIC DNA]</scope>
    <source>
        <strain evidence="5 7">KCOM 1101</strain>
    </source>
</reference>
<name>A0A2M8TIB4_PREIN</name>
<comment type="caution">
    <text evidence="6">The sequence shown here is derived from an EMBL/GenBank/DDBJ whole genome shotgun (WGS) entry which is preliminary data.</text>
</comment>
<evidence type="ECO:0000256" key="3">
    <source>
        <dbReference type="ARBA" id="ARBA00023125"/>
    </source>
</evidence>
<dbReference type="InterPro" id="IPR000055">
    <property type="entry name" value="Restrct_endonuc_typeI_TRD"/>
</dbReference>
<evidence type="ECO:0000256" key="1">
    <source>
        <dbReference type="ARBA" id="ARBA00010923"/>
    </source>
</evidence>
<proteinExistence type="inferred from homology"/>
<evidence type="ECO:0000313" key="6">
    <source>
        <dbReference type="EMBL" id="PJI23676.1"/>
    </source>
</evidence>
<dbReference type="GO" id="GO:0009307">
    <property type="term" value="P:DNA restriction-modification system"/>
    <property type="evidence" value="ECO:0007669"/>
    <property type="project" value="UniProtKB-KW"/>
</dbReference>
<dbReference type="EMBL" id="PENH01000003">
    <property type="protein sequence ID" value="PJI23676.1"/>
    <property type="molecule type" value="Genomic_DNA"/>
</dbReference>
<dbReference type="InterPro" id="IPR051212">
    <property type="entry name" value="Type-I_RE_S_subunit"/>
</dbReference>
<dbReference type="AlphaFoldDB" id="A0A2M8TIB4"/>
<evidence type="ECO:0000313" key="5">
    <source>
        <dbReference type="EMBL" id="PIK16803.1"/>
    </source>
</evidence>
<dbReference type="Pfam" id="PF01420">
    <property type="entry name" value="Methylase_S"/>
    <property type="match status" value="2"/>
</dbReference>
<protein>
    <submittedName>
        <fullName evidence="6">Type I site-specific deoxyribonuclease</fullName>
    </submittedName>
</protein>
<dbReference type="GO" id="GO:0003677">
    <property type="term" value="F:DNA binding"/>
    <property type="evidence" value="ECO:0007669"/>
    <property type="project" value="UniProtKB-KW"/>
</dbReference>
<dbReference type="PANTHER" id="PTHR43140">
    <property type="entry name" value="TYPE-1 RESTRICTION ENZYME ECOKI SPECIFICITY PROTEIN"/>
    <property type="match status" value="1"/>
</dbReference>
<evidence type="ECO:0000256" key="2">
    <source>
        <dbReference type="ARBA" id="ARBA00022747"/>
    </source>
</evidence>
<feature type="domain" description="Type I restriction modification DNA specificity" evidence="4">
    <location>
        <begin position="69"/>
        <end position="237"/>
    </location>
</feature>
<keyword evidence="3" id="KW-0238">DNA-binding</keyword>
<dbReference type="Proteomes" id="UP000231201">
    <property type="component" value="Unassembled WGS sequence"/>
</dbReference>
<organism evidence="6 8">
    <name type="scientific">Prevotella intermedia</name>
    <dbReference type="NCBI Taxonomy" id="28131"/>
    <lineage>
        <taxon>Bacteria</taxon>
        <taxon>Pseudomonadati</taxon>
        <taxon>Bacteroidota</taxon>
        <taxon>Bacteroidia</taxon>
        <taxon>Bacteroidales</taxon>
        <taxon>Prevotellaceae</taxon>
        <taxon>Prevotella</taxon>
    </lineage>
</organism>
<dbReference type="RefSeq" id="WP_099893061.1">
    <property type="nucleotide sequence ID" value="NZ_PEKM01000003.1"/>
</dbReference>
<accession>A0A2M8TIB4</accession>
<sequence>MDTKKLRQKILDLAIHGKLVPQDPNDEPASVLLERIRAEKERLISEGKIKRSRKTLNTTDTHHYEQDVPNGWCKTALSEIITLLSGRDLQPTQYNSFEKGIPYITGASNIDNNTIIINRWTTAPITISHKGDLLITCKGTIGKLAFNSVGDLHIARQFMSLQFIEPLVSKYLFYCLEERISAIKQMDNGLIPGIDRSIILNQIIQLPPLAEQYRIVAEIERWFALIDTIEKSKEGLETAIKQTKSKILDLAIHGKLVPQDPKDEPASEQLRRINPKAQITCDNGHSRKLPQSWTWVKGKNIFAPMKSTKPTNEKFQYIDIDSIDNKRQIISEVKTIKTVNAPSRANRYTQKNDVVFSMVRPYLRNIAKVTNDNCIASTGFYVCSSIPQILHPDYCYYLMISDNVVNGLNQFMKGDNSPSINKGHIDEWLFPLPPLAEQQRIVQKIEKMFFILDDIQNALEV</sequence>
<reference evidence="6 8" key="2">
    <citation type="submission" date="2017-11" db="EMBL/GenBank/DDBJ databases">
        <title>Genome sequencing of Prevotella intermedia KCOM 2833.</title>
        <authorList>
            <person name="Kook J.-K."/>
            <person name="Park S.-N."/>
            <person name="Lim Y.K."/>
        </authorList>
    </citation>
    <scope>NUCLEOTIDE SEQUENCE [LARGE SCALE GENOMIC DNA]</scope>
    <source>
        <strain evidence="6 8">KCOM 2833</strain>
    </source>
</reference>
<evidence type="ECO:0000313" key="7">
    <source>
        <dbReference type="Proteomes" id="UP000229111"/>
    </source>
</evidence>